<dbReference type="Proteomes" id="UP001259832">
    <property type="component" value="Unassembled WGS sequence"/>
</dbReference>
<evidence type="ECO:0000256" key="2">
    <source>
        <dbReference type="SAM" id="MobiDB-lite"/>
    </source>
</evidence>
<feature type="region of interest" description="Disordered" evidence="2">
    <location>
        <begin position="208"/>
        <end position="229"/>
    </location>
</feature>
<keyword evidence="1" id="KW-0175">Coiled coil</keyword>
<evidence type="ECO:0000313" key="5">
    <source>
        <dbReference type="Proteomes" id="UP001259832"/>
    </source>
</evidence>
<evidence type="ECO:0000256" key="1">
    <source>
        <dbReference type="SAM" id="Coils"/>
    </source>
</evidence>
<proteinExistence type="predicted"/>
<sequence>MYIVMVLKLKLAVSALSIQEAPNDASLMKAMFVKDSDASAGYKRPSLPQLENMLQELTRVEDRKRRLSVETVSVATKEKLLNDQLRQSKAAQEELVAAQTSKAQLCEEVGRLKQTNEHQATQLNKFMIDLQTARESQSAVKRKMEELEASTSTIKQQYIRSLASRIQTSSFVLQQLNVVKPQENSFSSASGECENAKSKKSKRIMEEIGEQQDFGDGRKPKPTGPPAEIEPQSLAVVDPEDPVMGKLNHDNGAFKQHEKGRAEKEKLAADLRAQMAALESKYSALSDKYKVLESKHYVLAVTKTSGQEIKAKEAQIEELMQKLDVSRSKQRNTIANESATNGDESANLDGRLKMLEENLAQMNGYADQLEIVIAQCPSCTTKMQNESTQDSTTNRVE</sequence>
<protein>
    <submittedName>
        <fullName evidence="4">Uncharacterized protein</fullName>
    </submittedName>
</protein>
<comment type="caution">
    <text evidence="4">The sequence shown here is derived from an EMBL/GenBank/DDBJ whole genome shotgun (WGS) entry which is preliminary data.</text>
</comment>
<name>A0AAD9GB14_9STRA</name>
<feature type="signal peptide" evidence="3">
    <location>
        <begin position="1"/>
        <end position="15"/>
    </location>
</feature>
<dbReference type="AlphaFoldDB" id="A0AAD9GB14"/>
<dbReference type="EMBL" id="JASMQC010000024">
    <property type="protein sequence ID" value="KAK1935037.1"/>
    <property type="molecule type" value="Genomic_DNA"/>
</dbReference>
<gene>
    <name evidence="4" type="ORF">P3T76_010803</name>
</gene>
<feature type="compositionally biased region" description="Polar residues" evidence="2">
    <location>
        <begin position="331"/>
        <end position="344"/>
    </location>
</feature>
<evidence type="ECO:0000313" key="4">
    <source>
        <dbReference type="EMBL" id="KAK1935037.1"/>
    </source>
</evidence>
<feature type="chain" id="PRO_5042294438" evidence="3">
    <location>
        <begin position="16"/>
        <end position="397"/>
    </location>
</feature>
<organism evidence="4 5">
    <name type="scientific">Phytophthora citrophthora</name>
    <dbReference type="NCBI Taxonomy" id="4793"/>
    <lineage>
        <taxon>Eukaryota</taxon>
        <taxon>Sar</taxon>
        <taxon>Stramenopiles</taxon>
        <taxon>Oomycota</taxon>
        <taxon>Peronosporomycetes</taxon>
        <taxon>Peronosporales</taxon>
        <taxon>Peronosporaceae</taxon>
        <taxon>Phytophthora</taxon>
    </lineage>
</organism>
<accession>A0AAD9GB14</accession>
<feature type="coiled-coil region" evidence="1">
    <location>
        <begin position="50"/>
        <end position="150"/>
    </location>
</feature>
<evidence type="ECO:0000256" key="3">
    <source>
        <dbReference type="SAM" id="SignalP"/>
    </source>
</evidence>
<keyword evidence="3" id="KW-0732">Signal</keyword>
<keyword evidence="5" id="KW-1185">Reference proteome</keyword>
<feature type="region of interest" description="Disordered" evidence="2">
    <location>
        <begin position="326"/>
        <end position="347"/>
    </location>
</feature>
<feature type="region of interest" description="Disordered" evidence="2">
    <location>
        <begin position="183"/>
        <end position="202"/>
    </location>
</feature>
<reference evidence="4" key="1">
    <citation type="submission" date="2023-08" db="EMBL/GenBank/DDBJ databases">
        <title>Reference Genome Resource for the Citrus Pathogen Phytophthora citrophthora.</title>
        <authorList>
            <person name="Moller H."/>
            <person name="Coetzee B."/>
            <person name="Rose L.J."/>
            <person name="Van Niekerk J.M."/>
        </authorList>
    </citation>
    <scope>NUCLEOTIDE SEQUENCE</scope>
    <source>
        <strain evidence="4">STE-U-9442</strain>
    </source>
</reference>